<evidence type="ECO:0000256" key="2">
    <source>
        <dbReference type="PROSITE-ProRule" id="PRU00169"/>
    </source>
</evidence>
<dbReference type="Pfam" id="PF00072">
    <property type="entry name" value="Response_reg"/>
    <property type="match status" value="1"/>
</dbReference>
<protein>
    <submittedName>
        <fullName evidence="4">Response regulator transcription factor</fullName>
    </submittedName>
</protein>
<dbReference type="SMART" id="SM00448">
    <property type="entry name" value="REC"/>
    <property type="match status" value="1"/>
</dbReference>
<feature type="domain" description="Response regulatory" evidence="3">
    <location>
        <begin position="7"/>
        <end position="95"/>
    </location>
</feature>
<feature type="modified residue" description="4-aspartylphosphate" evidence="2">
    <location>
        <position position="58"/>
    </location>
</feature>
<evidence type="ECO:0000313" key="5">
    <source>
        <dbReference type="Proteomes" id="UP001597546"/>
    </source>
</evidence>
<evidence type="ECO:0000313" key="4">
    <source>
        <dbReference type="EMBL" id="MFD2730518.1"/>
    </source>
</evidence>
<dbReference type="CDD" id="cd17535">
    <property type="entry name" value="REC_NarL-like"/>
    <property type="match status" value="1"/>
</dbReference>
<organism evidence="4 5">
    <name type="scientific">Pedobacter alpinus</name>
    <dbReference type="NCBI Taxonomy" id="1590643"/>
    <lineage>
        <taxon>Bacteria</taxon>
        <taxon>Pseudomonadati</taxon>
        <taxon>Bacteroidota</taxon>
        <taxon>Sphingobacteriia</taxon>
        <taxon>Sphingobacteriales</taxon>
        <taxon>Sphingobacteriaceae</taxon>
        <taxon>Pedobacter</taxon>
    </lineage>
</organism>
<dbReference type="RefSeq" id="WP_379040720.1">
    <property type="nucleotide sequence ID" value="NZ_JBHSKW010000005.1"/>
</dbReference>
<keyword evidence="1 2" id="KW-0597">Phosphoprotein</keyword>
<evidence type="ECO:0000256" key="1">
    <source>
        <dbReference type="ARBA" id="ARBA00022553"/>
    </source>
</evidence>
<dbReference type="InterPro" id="IPR058245">
    <property type="entry name" value="NreC/VraR/RcsB-like_REC"/>
</dbReference>
<name>A0ABW5TPZ5_9SPHI</name>
<dbReference type="PANTHER" id="PTHR43719">
    <property type="entry name" value="TWO-COMPONENT HISTIDINE KINASE"/>
    <property type="match status" value="1"/>
</dbReference>
<dbReference type="EMBL" id="JBHULV010000008">
    <property type="protein sequence ID" value="MFD2730518.1"/>
    <property type="molecule type" value="Genomic_DNA"/>
</dbReference>
<gene>
    <name evidence="4" type="ORF">ACFSSE_02280</name>
</gene>
<proteinExistence type="predicted"/>
<keyword evidence="5" id="KW-1185">Reference proteome</keyword>
<dbReference type="Gene3D" id="3.40.50.2300">
    <property type="match status" value="1"/>
</dbReference>
<sequence length="95" mass="10779">MYKIPITIAIAEDNRFALRACLNKLSGFKDFVISMTAFNGQELLANIYKEPTDLILMDIQMPGMDGIDATALIKQKYSHLKVLMLTTFDDDENIF</sequence>
<comment type="caution">
    <text evidence="4">The sequence shown here is derived from an EMBL/GenBank/DDBJ whole genome shotgun (WGS) entry which is preliminary data.</text>
</comment>
<dbReference type="PANTHER" id="PTHR43719:SF28">
    <property type="entry name" value="PEROXIDE STRESS-ACTIVATED HISTIDINE KINASE MAK1-RELATED"/>
    <property type="match status" value="1"/>
</dbReference>
<dbReference type="SUPFAM" id="SSF52172">
    <property type="entry name" value="CheY-like"/>
    <property type="match status" value="1"/>
</dbReference>
<dbReference type="InterPro" id="IPR011006">
    <property type="entry name" value="CheY-like_superfamily"/>
</dbReference>
<dbReference type="PROSITE" id="PS50110">
    <property type="entry name" value="RESPONSE_REGULATORY"/>
    <property type="match status" value="1"/>
</dbReference>
<dbReference type="InterPro" id="IPR001789">
    <property type="entry name" value="Sig_transdc_resp-reg_receiver"/>
</dbReference>
<accession>A0ABW5TPZ5</accession>
<reference evidence="5" key="1">
    <citation type="journal article" date="2019" name="Int. J. Syst. Evol. Microbiol.">
        <title>The Global Catalogue of Microorganisms (GCM) 10K type strain sequencing project: providing services to taxonomists for standard genome sequencing and annotation.</title>
        <authorList>
            <consortium name="The Broad Institute Genomics Platform"/>
            <consortium name="The Broad Institute Genome Sequencing Center for Infectious Disease"/>
            <person name="Wu L."/>
            <person name="Ma J."/>
        </authorList>
    </citation>
    <scope>NUCLEOTIDE SEQUENCE [LARGE SCALE GENOMIC DNA]</scope>
    <source>
        <strain evidence="5">KCTC 42456</strain>
    </source>
</reference>
<dbReference type="InterPro" id="IPR050956">
    <property type="entry name" value="2C_system_His_kinase"/>
</dbReference>
<dbReference type="Proteomes" id="UP001597546">
    <property type="component" value="Unassembled WGS sequence"/>
</dbReference>
<evidence type="ECO:0000259" key="3">
    <source>
        <dbReference type="PROSITE" id="PS50110"/>
    </source>
</evidence>